<dbReference type="KEGG" id="tsy:THSYN_06625"/>
<dbReference type="AlphaFoldDB" id="A0A2K8U4Y4"/>
<dbReference type="Proteomes" id="UP000232638">
    <property type="component" value="Chromosome"/>
</dbReference>
<keyword evidence="2" id="KW-0238">DNA-binding</keyword>
<evidence type="ECO:0000313" key="6">
    <source>
        <dbReference type="Proteomes" id="UP000232638"/>
    </source>
</evidence>
<organism evidence="5 6">
    <name type="scientific">Candidatus Thiodictyon syntrophicum</name>
    <dbReference type="NCBI Taxonomy" id="1166950"/>
    <lineage>
        <taxon>Bacteria</taxon>
        <taxon>Pseudomonadati</taxon>
        <taxon>Pseudomonadota</taxon>
        <taxon>Gammaproteobacteria</taxon>
        <taxon>Chromatiales</taxon>
        <taxon>Chromatiaceae</taxon>
        <taxon>Thiodictyon</taxon>
    </lineage>
</organism>
<dbReference type="SUPFAM" id="SSF46689">
    <property type="entry name" value="Homeodomain-like"/>
    <property type="match status" value="1"/>
</dbReference>
<protein>
    <recommendedName>
        <fullName evidence="4">HTH araC/xylS-type domain-containing protein</fullName>
    </recommendedName>
</protein>
<accession>A0A2K8U4Y4</accession>
<evidence type="ECO:0000256" key="2">
    <source>
        <dbReference type="ARBA" id="ARBA00023125"/>
    </source>
</evidence>
<gene>
    <name evidence="5" type="ORF">THSYN_06625</name>
</gene>
<dbReference type="OrthoDB" id="5582699at2"/>
<evidence type="ECO:0000313" key="5">
    <source>
        <dbReference type="EMBL" id="AUB80656.1"/>
    </source>
</evidence>
<proteinExistence type="predicted"/>
<dbReference type="PRINTS" id="PR00032">
    <property type="entry name" value="HTHARAC"/>
</dbReference>
<keyword evidence="1" id="KW-0805">Transcription regulation</keyword>
<name>A0A2K8U4Y4_9GAMM</name>
<dbReference type="InterPro" id="IPR018060">
    <property type="entry name" value="HTH_AraC"/>
</dbReference>
<sequence>MSLLELALTLGYADESAFSRAFRRWSGTCPAVWRTGHRHL</sequence>
<reference evidence="5 6" key="1">
    <citation type="submission" date="2017-03" db="EMBL/GenBank/DDBJ databases">
        <title>Complete genome sequence of Candidatus 'Thiodictyon syntrophicum' sp. nov. strain Cad16T, a photolithoautotroph purple sulfur bacterium isolated from an alpine meromictic lake.</title>
        <authorList>
            <person name="Luedin S.M."/>
            <person name="Pothier J.F."/>
            <person name="Danza F."/>
            <person name="Storelli N."/>
            <person name="Wittwer M."/>
            <person name="Tonolla M."/>
        </authorList>
    </citation>
    <scope>NUCLEOTIDE SEQUENCE [LARGE SCALE GENOMIC DNA]</scope>
    <source>
        <strain evidence="5 6">Cad16T</strain>
    </source>
</reference>
<feature type="domain" description="HTH araC/xylS-type" evidence="4">
    <location>
        <begin position="1"/>
        <end position="36"/>
    </location>
</feature>
<dbReference type="Pfam" id="PF12833">
    <property type="entry name" value="HTH_18"/>
    <property type="match status" value="1"/>
</dbReference>
<dbReference type="EMBL" id="CP020370">
    <property type="protein sequence ID" value="AUB80656.1"/>
    <property type="molecule type" value="Genomic_DNA"/>
</dbReference>
<evidence type="ECO:0000259" key="4">
    <source>
        <dbReference type="PROSITE" id="PS01124"/>
    </source>
</evidence>
<dbReference type="InterPro" id="IPR009057">
    <property type="entry name" value="Homeodomain-like_sf"/>
</dbReference>
<dbReference type="PROSITE" id="PS01124">
    <property type="entry name" value="HTH_ARAC_FAMILY_2"/>
    <property type="match status" value="1"/>
</dbReference>
<evidence type="ECO:0000256" key="1">
    <source>
        <dbReference type="ARBA" id="ARBA00023015"/>
    </source>
</evidence>
<dbReference type="GO" id="GO:0003700">
    <property type="term" value="F:DNA-binding transcription factor activity"/>
    <property type="evidence" value="ECO:0007669"/>
    <property type="project" value="InterPro"/>
</dbReference>
<dbReference type="RefSeq" id="WP_100918446.1">
    <property type="nucleotide sequence ID" value="NZ_CP020370.1"/>
</dbReference>
<keyword evidence="3" id="KW-0804">Transcription</keyword>
<evidence type="ECO:0000256" key="3">
    <source>
        <dbReference type="ARBA" id="ARBA00023163"/>
    </source>
</evidence>
<dbReference type="GO" id="GO:0043565">
    <property type="term" value="F:sequence-specific DNA binding"/>
    <property type="evidence" value="ECO:0007669"/>
    <property type="project" value="InterPro"/>
</dbReference>
<dbReference type="InterPro" id="IPR020449">
    <property type="entry name" value="Tscrpt_reg_AraC-type_HTH"/>
</dbReference>
<keyword evidence="6" id="KW-1185">Reference proteome</keyword>
<dbReference type="Gene3D" id="1.10.10.60">
    <property type="entry name" value="Homeodomain-like"/>
    <property type="match status" value="1"/>
</dbReference>